<dbReference type="EMBL" id="CVQH01020640">
    <property type="protein sequence ID" value="CRK28138.1"/>
    <property type="molecule type" value="Genomic_DNA"/>
</dbReference>
<organism evidence="2 3">
    <name type="scientific">Verticillium longisporum</name>
    <name type="common">Verticillium dahliae var. longisporum</name>
    <dbReference type="NCBI Taxonomy" id="100787"/>
    <lineage>
        <taxon>Eukaryota</taxon>
        <taxon>Fungi</taxon>
        <taxon>Dikarya</taxon>
        <taxon>Ascomycota</taxon>
        <taxon>Pezizomycotina</taxon>
        <taxon>Sordariomycetes</taxon>
        <taxon>Hypocreomycetidae</taxon>
        <taxon>Glomerellales</taxon>
        <taxon>Plectosphaerellaceae</taxon>
        <taxon>Verticillium</taxon>
    </lineage>
</organism>
<gene>
    <name evidence="2" type="ORF">BN1708_004574</name>
</gene>
<evidence type="ECO:0000256" key="1">
    <source>
        <dbReference type="SAM" id="MobiDB-lite"/>
    </source>
</evidence>
<feature type="compositionally biased region" description="Polar residues" evidence="1">
    <location>
        <begin position="11"/>
        <end position="20"/>
    </location>
</feature>
<reference evidence="2 3" key="1">
    <citation type="submission" date="2015-05" db="EMBL/GenBank/DDBJ databases">
        <authorList>
            <person name="Wang D.B."/>
            <person name="Wang M."/>
        </authorList>
    </citation>
    <scope>NUCLEOTIDE SEQUENCE [LARGE SCALE GENOMIC DNA]</scope>
    <source>
        <strain evidence="2">VL1</strain>
    </source>
</reference>
<feature type="region of interest" description="Disordered" evidence="1">
    <location>
        <begin position="1"/>
        <end position="20"/>
    </location>
</feature>
<keyword evidence="3" id="KW-1185">Reference proteome</keyword>
<evidence type="ECO:0000313" key="2">
    <source>
        <dbReference type="EMBL" id="CRK28138.1"/>
    </source>
</evidence>
<proteinExistence type="predicted"/>
<dbReference type="Proteomes" id="UP000044602">
    <property type="component" value="Unassembled WGS sequence"/>
</dbReference>
<feature type="compositionally biased region" description="Basic and acidic residues" evidence="1">
    <location>
        <begin position="1"/>
        <end position="10"/>
    </location>
</feature>
<dbReference type="AlphaFoldDB" id="A0A0G4M1I0"/>
<name>A0A0G4M1I0_VERLO</name>
<sequence length="91" mass="10234">MREDVQDHLQDSTGDWDTSTVDMEAAGRRVSVDLSKIIMAMEVILACLQDGSSLEDSTTPGCYVVTCFIHQPQLHWSRTHHRPTVDPHQIS</sequence>
<protein>
    <submittedName>
        <fullName evidence="2">Uncharacterized protein</fullName>
    </submittedName>
</protein>
<evidence type="ECO:0000313" key="3">
    <source>
        <dbReference type="Proteomes" id="UP000044602"/>
    </source>
</evidence>
<accession>A0A0G4M1I0</accession>